<keyword evidence="2" id="KW-0378">Hydrolase</keyword>
<feature type="signal peptide" evidence="6">
    <location>
        <begin position="1"/>
        <end position="22"/>
    </location>
</feature>
<evidence type="ECO:0000256" key="5">
    <source>
        <dbReference type="SAM" id="MobiDB-lite"/>
    </source>
</evidence>
<evidence type="ECO:0000256" key="6">
    <source>
        <dbReference type="SAM" id="SignalP"/>
    </source>
</evidence>
<evidence type="ECO:0008006" key="9">
    <source>
        <dbReference type="Google" id="ProtNLM"/>
    </source>
</evidence>
<organism evidence="7 8">
    <name type="scientific">Trifolium subterraneum</name>
    <name type="common">Subterranean clover</name>
    <dbReference type="NCBI Taxonomy" id="3900"/>
    <lineage>
        <taxon>Eukaryota</taxon>
        <taxon>Viridiplantae</taxon>
        <taxon>Streptophyta</taxon>
        <taxon>Embryophyta</taxon>
        <taxon>Tracheophyta</taxon>
        <taxon>Spermatophyta</taxon>
        <taxon>Magnoliopsida</taxon>
        <taxon>eudicotyledons</taxon>
        <taxon>Gunneridae</taxon>
        <taxon>Pentapetalae</taxon>
        <taxon>rosids</taxon>
        <taxon>fabids</taxon>
        <taxon>Fabales</taxon>
        <taxon>Fabaceae</taxon>
        <taxon>Papilionoideae</taxon>
        <taxon>50 kb inversion clade</taxon>
        <taxon>NPAAA clade</taxon>
        <taxon>Hologalegina</taxon>
        <taxon>IRL clade</taxon>
        <taxon>Trifolieae</taxon>
        <taxon>Trifolium</taxon>
    </lineage>
</organism>
<feature type="chain" id="PRO_5016265874" description="SGNH hydrolase-type esterase domain-containing protein" evidence="6">
    <location>
        <begin position="23"/>
        <end position="352"/>
    </location>
</feature>
<accession>A0A2Z6MGG3</accession>
<evidence type="ECO:0000256" key="1">
    <source>
        <dbReference type="ARBA" id="ARBA00008668"/>
    </source>
</evidence>
<evidence type="ECO:0000313" key="7">
    <source>
        <dbReference type="EMBL" id="GAU31756.1"/>
    </source>
</evidence>
<reference evidence="8" key="1">
    <citation type="journal article" date="2017" name="Front. Plant Sci.">
        <title>Climate Clever Clovers: New Paradigm to Reduce the Environmental Footprint of Ruminants by Breeding Low Methanogenic Forages Utilizing Haplotype Variation.</title>
        <authorList>
            <person name="Kaur P."/>
            <person name="Appels R."/>
            <person name="Bayer P.E."/>
            <person name="Keeble-Gagnere G."/>
            <person name="Wang J."/>
            <person name="Hirakawa H."/>
            <person name="Shirasawa K."/>
            <person name="Vercoe P."/>
            <person name="Stefanova K."/>
            <person name="Durmic Z."/>
            <person name="Nichols P."/>
            <person name="Revell C."/>
            <person name="Isobe S.N."/>
            <person name="Edwards D."/>
            <person name="Erskine W."/>
        </authorList>
    </citation>
    <scope>NUCLEOTIDE SEQUENCE [LARGE SCALE GENOMIC DNA]</scope>
    <source>
        <strain evidence="8">cv. Daliak</strain>
    </source>
</reference>
<dbReference type="GO" id="GO:0016788">
    <property type="term" value="F:hydrolase activity, acting on ester bonds"/>
    <property type="evidence" value="ECO:0007669"/>
    <property type="project" value="InterPro"/>
</dbReference>
<dbReference type="AlphaFoldDB" id="A0A2Z6MGG3"/>
<dbReference type="InterPro" id="IPR036514">
    <property type="entry name" value="SGNH_hydro_sf"/>
</dbReference>
<evidence type="ECO:0000313" key="8">
    <source>
        <dbReference type="Proteomes" id="UP000242715"/>
    </source>
</evidence>
<name>A0A2Z6MGG3_TRISU</name>
<protein>
    <recommendedName>
        <fullName evidence="9">SGNH hydrolase-type esterase domain-containing protein</fullName>
    </recommendedName>
</protein>
<feature type="region of interest" description="Disordered" evidence="5">
    <location>
        <begin position="55"/>
        <end position="74"/>
    </location>
</feature>
<evidence type="ECO:0000256" key="3">
    <source>
        <dbReference type="ARBA" id="ARBA00022963"/>
    </source>
</evidence>
<dbReference type="GO" id="GO:0016042">
    <property type="term" value="P:lipid catabolic process"/>
    <property type="evidence" value="ECO:0007669"/>
    <property type="project" value="UniProtKB-KW"/>
</dbReference>
<gene>
    <name evidence="7" type="ORF">TSUD_22020</name>
</gene>
<dbReference type="PANTHER" id="PTHR46020:SF30">
    <property type="entry name" value="GDSL-LIKE LIPASE_ACYLHYDROLASE"/>
    <property type="match status" value="1"/>
</dbReference>
<sequence length="352" mass="39392">MNSHKQLFILSCLSLVLVLLSGQFGLQVEAGHHIHHRSKKLFVFGDSYVDTGNTNKSKPGSWKEPYGITSPGKPTGRFSDGRVLTDFIAKYLRLRTPITHRLWDYTVPKHSLKYGMNFAYGGTGVFDTSSSGPNMTAQIDIFNQLVQENVYTLSDITNSIAYVSVAGNDYNYYLATNGSLPGFPSFIASVVNQTTINLIHLQSLGFKRIVVGALQPLGCLPQATAQTSFQSCNSTFNDLVTLHNNLLNRSVTKLNQEINDHNTFTILDIFDGFRTVLNNPSSHNIKERLKPCCFGVSSEYNCGSVDENNVKKYLVCENPESTFFWDELHPTQAGWNAVYNELEKRGLYKILY</sequence>
<dbReference type="EMBL" id="DF973468">
    <property type="protein sequence ID" value="GAU31756.1"/>
    <property type="molecule type" value="Genomic_DNA"/>
</dbReference>
<comment type="similarity">
    <text evidence="1">Belongs to the 'GDSL' lipolytic enzyme family.</text>
</comment>
<keyword evidence="8" id="KW-1185">Reference proteome</keyword>
<dbReference type="InterPro" id="IPR001087">
    <property type="entry name" value="GDSL"/>
</dbReference>
<dbReference type="PANTHER" id="PTHR46020">
    <property type="entry name" value="OSJNBB0059K02.9 PROTEIN"/>
    <property type="match status" value="1"/>
</dbReference>
<keyword evidence="3" id="KW-0442">Lipid degradation</keyword>
<evidence type="ECO:0000256" key="2">
    <source>
        <dbReference type="ARBA" id="ARBA00022801"/>
    </source>
</evidence>
<proteinExistence type="inferred from homology"/>
<keyword evidence="4" id="KW-0443">Lipid metabolism</keyword>
<dbReference type="Proteomes" id="UP000242715">
    <property type="component" value="Unassembled WGS sequence"/>
</dbReference>
<dbReference type="Pfam" id="PF00657">
    <property type="entry name" value="Lipase_GDSL"/>
    <property type="match status" value="1"/>
</dbReference>
<keyword evidence="6" id="KW-0732">Signal</keyword>
<dbReference type="SUPFAM" id="SSF52266">
    <property type="entry name" value="SGNH hydrolase"/>
    <property type="match status" value="1"/>
</dbReference>
<evidence type="ECO:0000256" key="4">
    <source>
        <dbReference type="ARBA" id="ARBA00023098"/>
    </source>
</evidence>
<dbReference type="OrthoDB" id="1600564at2759"/>
<dbReference type="Gene3D" id="3.40.50.1110">
    <property type="entry name" value="SGNH hydrolase"/>
    <property type="match status" value="1"/>
</dbReference>